<gene>
    <name evidence="3" type="primary">LOC106807170</name>
</gene>
<keyword evidence="2" id="KW-1185">Reference proteome</keyword>
<evidence type="ECO:0000313" key="2">
    <source>
        <dbReference type="Proteomes" id="UP000695022"/>
    </source>
</evidence>
<name>A0ABM1DYA2_PRICU</name>
<organism evidence="2 3">
    <name type="scientific">Priapulus caudatus</name>
    <name type="common">Priapulid worm</name>
    <dbReference type="NCBI Taxonomy" id="37621"/>
    <lineage>
        <taxon>Eukaryota</taxon>
        <taxon>Metazoa</taxon>
        <taxon>Ecdysozoa</taxon>
        <taxon>Scalidophora</taxon>
        <taxon>Priapulida</taxon>
        <taxon>Priapulimorpha</taxon>
        <taxon>Priapulimorphida</taxon>
        <taxon>Priapulidae</taxon>
        <taxon>Priapulus</taxon>
    </lineage>
</organism>
<proteinExistence type="predicted"/>
<dbReference type="RefSeq" id="XP_014664923.1">
    <property type="nucleotide sequence ID" value="XM_014809437.1"/>
</dbReference>
<reference evidence="3" key="1">
    <citation type="submission" date="2025-08" db="UniProtKB">
        <authorList>
            <consortium name="RefSeq"/>
        </authorList>
    </citation>
    <scope>IDENTIFICATION</scope>
</reference>
<dbReference type="GeneID" id="106807170"/>
<dbReference type="Proteomes" id="UP000695022">
    <property type="component" value="Unplaced"/>
</dbReference>
<accession>A0ABM1DYA2</accession>
<feature type="chain" id="PRO_5046726618" evidence="1">
    <location>
        <begin position="25"/>
        <end position="110"/>
    </location>
</feature>
<keyword evidence="1" id="KW-0732">Signal</keyword>
<protein>
    <submittedName>
        <fullName evidence="3">Uncharacterized protein LOC106807170</fullName>
    </submittedName>
</protein>
<feature type="signal peptide" evidence="1">
    <location>
        <begin position="1"/>
        <end position="24"/>
    </location>
</feature>
<evidence type="ECO:0000313" key="3">
    <source>
        <dbReference type="RefSeq" id="XP_014664923.1"/>
    </source>
</evidence>
<evidence type="ECO:0000256" key="1">
    <source>
        <dbReference type="SAM" id="SignalP"/>
    </source>
</evidence>
<sequence length="110" mass="12473">MASTLTSASLVSVMLFALLALSLAASIQKRQWEDGWFNDGMPACLSECGWGIYEAESFTRRVHTFLPNACKCAPTHSCDLDKDDPSKHAYVYRCRKILREFSNSRYTREV</sequence>